<accession>H5TP12</accession>
<evidence type="ECO:0000313" key="2">
    <source>
        <dbReference type="Proteomes" id="UP000005038"/>
    </source>
</evidence>
<dbReference type="EMBL" id="BAFB01000149">
    <property type="protein sequence ID" value="GAB35220.1"/>
    <property type="molecule type" value="Genomic_DNA"/>
</dbReference>
<protein>
    <submittedName>
        <fullName evidence="1">Uncharacterized protein</fullName>
    </submittedName>
</protein>
<dbReference type="Proteomes" id="UP000005038">
    <property type="component" value="Unassembled WGS sequence"/>
</dbReference>
<reference evidence="1" key="1">
    <citation type="submission" date="2012-02" db="EMBL/GenBank/DDBJ databases">
        <title>Whole genome shotgun sequence of Gordonia otitidis NBRC 100426.</title>
        <authorList>
            <person name="Yoshida I."/>
            <person name="Hosoyama A."/>
            <person name="Tsuchikane K."/>
            <person name="Katsumata H."/>
            <person name="Yamazaki S."/>
            <person name="Fujita N."/>
        </authorList>
    </citation>
    <scope>NUCLEOTIDE SEQUENCE [LARGE SCALE GENOMIC DNA]</scope>
    <source>
        <strain evidence="1">NBRC 100426</strain>
    </source>
</reference>
<proteinExistence type="predicted"/>
<dbReference type="STRING" id="1108044.GOOTI_149_00130"/>
<dbReference type="AlphaFoldDB" id="H5TP12"/>
<gene>
    <name evidence="1" type="ORF">GOOTI_149_00130</name>
</gene>
<evidence type="ECO:0000313" key="1">
    <source>
        <dbReference type="EMBL" id="GAB35220.1"/>
    </source>
</evidence>
<organism evidence="1 2">
    <name type="scientific">Gordonia otitidis (strain DSM 44809 / CCUG 52243 / JCM 12355 / NBRC 100426 / IFM 10032)</name>
    <dbReference type="NCBI Taxonomy" id="1108044"/>
    <lineage>
        <taxon>Bacteria</taxon>
        <taxon>Bacillati</taxon>
        <taxon>Actinomycetota</taxon>
        <taxon>Actinomycetes</taxon>
        <taxon>Mycobacteriales</taxon>
        <taxon>Gordoniaceae</taxon>
        <taxon>Gordonia</taxon>
    </lineage>
</organism>
<comment type="caution">
    <text evidence="1">The sequence shown here is derived from an EMBL/GenBank/DDBJ whole genome shotgun (WGS) entry which is preliminary data.</text>
</comment>
<keyword evidence="2" id="KW-1185">Reference proteome</keyword>
<sequence length="159" mass="16832">MTVRFAVPVRSTSIRSLLSLRRGETEGSGRYALQTMSDEQTTKTTNTASRAKAPAGVVESIKKFVAAEGGAATAVLQPIGAAGVRITLVGDSNGYLGDRVVDDVATAHAVVDAVPGLKIGEWDRDLTSKATVSPEHYRKMAGWVAHSEHFPKARNSAII</sequence>
<name>H5TP12_GORO1</name>